<dbReference type="AlphaFoldDB" id="A0AAV9CY00"/>
<dbReference type="InterPro" id="IPR011047">
    <property type="entry name" value="Quinoprotein_ADH-like_sf"/>
</dbReference>
<comment type="pathway">
    <text evidence="1">Protein modification; protein ubiquitination.</text>
</comment>
<name>A0AAV9CY00_ACOCL</name>
<dbReference type="Pfam" id="PF02214">
    <property type="entry name" value="BTB_2"/>
    <property type="match status" value="1"/>
</dbReference>
<evidence type="ECO:0000256" key="1">
    <source>
        <dbReference type="ARBA" id="ARBA00004906"/>
    </source>
</evidence>
<dbReference type="InterPro" id="IPR057441">
    <property type="entry name" value="Beta_prop_At2g24240"/>
</dbReference>
<dbReference type="Gene3D" id="3.30.710.10">
    <property type="entry name" value="Potassium Channel Kv1.1, Chain A"/>
    <property type="match status" value="1"/>
</dbReference>
<dbReference type="SMART" id="SM00225">
    <property type="entry name" value="BTB"/>
    <property type="match status" value="1"/>
</dbReference>
<dbReference type="Pfam" id="PF25279">
    <property type="entry name" value="Beta_prop_At2g24240"/>
    <property type="match status" value="1"/>
</dbReference>
<evidence type="ECO:0000313" key="4">
    <source>
        <dbReference type="EMBL" id="KAK1293606.1"/>
    </source>
</evidence>
<evidence type="ECO:0000256" key="2">
    <source>
        <dbReference type="SAM" id="MobiDB-lite"/>
    </source>
</evidence>
<reference evidence="4" key="2">
    <citation type="submission" date="2023-06" db="EMBL/GenBank/DDBJ databases">
        <authorList>
            <person name="Ma L."/>
            <person name="Liu K.-W."/>
            <person name="Li Z."/>
            <person name="Hsiao Y.-Y."/>
            <person name="Qi Y."/>
            <person name="Fu T."/>
            <person name="Tang G."/>
            <person name="Zhang D."/>
            <person name="Sun W.-H."/>
            <person name="Liu D.-K."/>
            <person name="Li Y."/>
            <person name="Chen G.-Z."/>
            <person name="Liu X.-D."/>
            <person name="Liao X.-Y."/>
            <person name="Jiang Y.-T."/>
            <person name="Yu X."/>
            <person name="Hao Y."/>
            <person name="Huang J."/>
            <person name="Zhao X.-W."/>
            <person name="Ke S."/>
            <person name="Chen Y.-Y."/>
            <person name="Wu W.-L."/>
            <person name="Hsu J.-L."/>
            <person name="Lin Y.-F."/>
            <person name="Huang M.-D."/>
            <person name="Li C.-Y."/>
            <person name="Huang L."/>
            <person name="Wang Z.-W."/>
            <person name="Zhao X."/>
            <person name="Zhong W.-Y."/>
            <person name="Peng D.-H."/>
            <person name="Ahmad S."/>
            <person name="Lan S."/>
            <person name="Zhang J.-S."/>
            <person name="Tsai W.-C."/>
            <person name="Van De Peer Y."/>
            <person name="Liu Z.-J."/>
        </authorList>
    </citation>
    <scope>NUCLEOTIDE SEQUENCE</scope>
    <source>
        <strain evidence="4">CP</strain>
        <tissue evidence="4">Leaves</tissue>
    </source>
</reference>
<dbReference type="PANTHER" id="PTHR14499">
    <property type="entry name" value="POTASSIUM CHANNEL TETRAMERIZATION DOMAIN-CONTAINING"/>
    <property type="match status" value="1"/>
</dbReference>
<keyword evidence="5" id="KW-1185">Reference proteome</keyword>
<feature type="compositionally biased region" description="Basic and acidic residues" evidence="2">
    <location>
        <begin position="1"/>
        <end position="31"/>
    </location>
</feature>
<feature type="domain" description="BTB" evidence="3">
    <location>
        <begin position="86"/>
        <end position="191"/>
    </location>
</feature>
<reference evidence="4" key="1">
    <citation type="journal article" date="2023" name="Nat. Commun.">
        <title>Diploid and tetraploid genomes of Acorus and the evolution of monocots.</title>
        <authorList>
            <person name="Ma L."/>
            <person name="Liu K.W."/>
            <person name="Li Z."/>
            <person name="Hsiao Y.Y."/>
            <person name="Qi Y."/>
            <person name="Fu T."/>
            <person name="Tang G.D."/>
            <person name="Zhang D."/>
            <person name="Sun W.H."/>
            <person name="Liu D.K."/>
            <person name="Li Y."/>
            <person name="Chen G.Z."/>
            <person name="Liu X.D."/>
            <person name="Liao X.Y."/>
            <person name="Jiang Y.T."/>
            <person name="Yu X."/>
            <person name="Hao Y."/>
            <person name="Huang J."/>
            <person name="Zhao X.W."/>
            <person name="Ke S."/>
            <person name="Chen Y.Y."/>
            <person name="Wu W.L."/>
            <person name="Hsu J.L."/>
            <person name="Lin Y.F."/>
            <person name="Huang M.D."/>
            <person name="Li C.Y."/>
            <person name="Huang L."/>
            <person name="Wang Z.W."/>
            <person name="Zhao X."/>
            <person name="Zhong W.Y."/>
            <person name="Peng D.H."/>
            <person name="Ahmad S."/>
            <person name="Lan S."/>
            <person name="Zhang J.S."/>
            <person name="Tsai W.C."/>
            <person name="Van de Peer Y."/>
            <person name="Liu Z.J."/>
        </authorList>
    </citation>
    <scope>NUCLEOTIDE SEQUENCE</scope>
    <source>
        <strain evidence="4">CP</strain>
    </source>
</reference>
<dbReference type="CDD" id="cd18316">
    <property type="entry name" value="BTB_POZ_KCTD-like"/>
    <property type="match status" value="1"/>
</dbReference>
<accession>A0AAV9CY00</accession>
<evidence type="ECO:0000313" key="5">
    <source>
        <dbReference type="Proteomes" id="UP001180020"/>
    </source>
</evidence>
<dbReference type="GO" id="GO:0051260">
    <property type="term" value="P:protein homooligomerization"/>
    <property type="evidence" value="ECO:0007669"/>
    <property type="project" value="InterPro"/>
</dbReference>
<dbReference type="InterPro" id="IPR011333">
    <property type="entry name" value="SKP1/BTB/POZ_sf"/>
</dbReference>
<protein>
    <submittedName>
        <fullName evidence="4">BTB/POZ domain-containing protein</fullName>
    </submittedName>
</protein>
<organism evidence="4 5">
    <name type="scientific">Acorus calamus</name>
    <name type="common">Sweet flag</name>
    <dbReference type="NCBI Taxonomy" id="4465"/>
    <lineage>
        <taxon>Eukaryota</taxon>
        <taxon>Viridiplantae</taxon>
        <taxon>Streptophyta</taxon>
        <taxon>Embryophyta</taxon>
        <taxon>Tracheophyta</taxon>
        <taxon>Spermatophyta</taxon>
        <taxon>Magnoliopsida</taxon>
        <taxon>Liliopsida</taxon>
        <taxon>Acoraceae</taxon>
        <taxon>Acorus</taxon>
    </lineage>
</organism>
<evidence type="ECO:0000259" key="3">
    <source>
        <dbReference type="SMART" id="SM00225"/>
    </source>
</evidence>
<dbReference type="EMBL" id="JAUJYO010000017">
    <property type="protein sequence ID" value="KAK1293606.1"/>
    <property type="molecule type" value="Genomic_DNA"/>
</dbReference>
<dbReference type="Proteomes" id="UP001180020">
    <property type="component" value="Unassembled WGS sequence"/>
</dbReference>
<dbReference type="InterPro" id="IPR003131">
    <property type="entry name" value="T1-type_BTB"/>
</dbReference>
<gene>
    <name evidence="4" type="ORF">QJS10_CPB17g00218</name>
</gene>
<feature type="region of interest" description="Disordered" evidence="2">
    <location>
        <begin position="1"/>
        <end position="53"/>
    </location>
</feature>
<dbReference type="InterPro" id="IPR000210">
    <property type="entry name" value="BTB/POZ_dom"/>
</dbReference>
<dbReference type="PANTHER" id="PTHR14499:SF116">
    <property type="entry name" value="OSJNBA0029H02.24 PROTEIN"/>
    <property type="match status" value="1"/>
</dbReference>
<sequence>MLEQERPPLESKKKFEQEKKRTIHDESKKESISNSQNHTTKSHQNHNPSLKSDPLQYPHLKFSFFLNPIEALPNSQSESMAVRAHDRVRFNVGGRIFETTTTTLANAGRDSMFGAMLDDNWSHPLRSPDGGEDHFIDRNPDCFSVLLDLLRTGELHPSPAAPERLLYKEAAFYGLLDHVRAAKFGPFDGNRLRHAASISGRAPGDGTAIRAAPDGGCCVAHGSMVHVYDWTLDELPPISLDYQRVNDAGYLSPSRLVVTARGGMRLFSASDARLLHRYEVAHASATKKKQSFTAGALCFGARGFVCASCKGRCNEHGIGVWDENTGQQLDFFYESPDCASLGEADRLQWLDDRNCLMVSTLFPKTDNCFIGLLDLRLKKVVWSWRDVGSVLSGAEEKRVLDAIAIEESGSVCVVNQFDDLGFLDMRGGGAGAVRWRSRSRLMKGTMPDELCYPKLRAYRGQLFSSMNDSVSVFSGREWVLTSRLRRSYGGSICDFSIGGDRLFVLHSEENVFDVWDAPPLTMI</sequence>
<proteinExistence type="predicted"/>
<dbReference type="SUPFAM" id="SSF50998">
    <property type="entry name" value="Quinoprotein alcohol dehydrogenase-like"/>
    <property type="match status" value="1"/>
</dbReference>
<dbReference type="SUPFAM" id="SSF54695">
    <property type="entry name" value="POZ domain"/>
    <property type="match status" value="1"/>
</dbReference>
<comment type="caution">
    <text evidence="4">The sequence shown here is derived from an EMBL/GenBank/DDBJ whole genome shotgun (WGS) entry which is preliminary data.</text>
</comment>